<evidence type="ECO:0008006" key="3">
    <source>
        <dbReference type="Google" id="ProtNLM"/>
    </source>
</evidence>
<evidence type="ECO:0000313" key="1">
    <source>
        <dbReference type="EMBL" id="EWC62545.1"/>
    </source>
</evidence>
<gene>
    <name evidence="1" type="ORF">UO65_2135</name>
</gene>
<keyword evidence="2" id="KW-1185">Reference proteome</keyword>
<reference evidence="1 2" key="1">
    <citation type="journal article" date="2014" name="Genome Announc.">
        <title>Draft Genome Sequence of the Antitrypanosomally Active Sponge-Associated Bacterium Actinokineospora sp. Strain EG49.</title>
        <authorList>
            <person name="Harjes J."/>
            <person name="Ryu T."/>
            <person name="Abdelmohsen U.R."/>
            <person name="Moitinho-Silva L."/>
            <person name="Horn H."/>
            <person name="Ravasi T."/>
            <person name="Hentschel U."/>
        </authorList>
    </citation>
    <scope>NUCLEOTIDE SEQUENCE [LARGE SCALE GENOMIC DNA]</scope>
    <source>
        <strain evidence="1 2">EG49</strain>
    </source>
</reference>
<dbReference type="Proteomes" id="UP000019277">
    <property type="component" value="Unassembled WGS sequence"/>
</dbReference>
<proteinExistence type="predicted"/>
<evidence type="ECO:0000313" key="2">
    <source>
        <dbReference type="Proteomes" id="UP000019277"/>
    </source>
</evidence>
<organism evidence="1 2">
    <name type="scientific">Actinokineospora spheciospongiae</name>
    <dbReference type="NCBI Taxonomy" id="909613"/>
    <lineage>
        <taxon>Bacteria</taxon>
        <taxon>Bacillati</taxon>
        <taxon>Actinomycetota</taxon>
        <taxon>Actinomycetes</taxon>
        <taxon>Pseudonocardiales</taxon>
        <taxon>Pseudonocardiaceae</taxon>
        <taxon>Actinokineospora</taxon>
    </lineage>
</organism>
<dbReference type="STRING" id="909613.UO65_2135"/>
<dbReference type="EMBL" id="AYXG01000076">
    <property type="protein sequence ID" value="EWC62545.1"/>
    <property type="molecule type" value="Genomic_DNA"/>
</dbReference>
<sequence>MRDLSELPTPTPGTVLVFETATGHHAATERRHLTGGEDVVVDAVAVALVDIRERLVPVRLALPSASPADEFTVTVDFRCRVTRADVVAAAGHHDVTRSLEIFLKRDTALSRMGAGSTIDQIGRVRAEVTARIDAFCKLRAPEIPGMEVTLAEVHVQTPADLAAHEKEKRDVVWSGAVDDLRAAAEDRDAARLEDYFRRGPAAVAGLGVSRGEINLAEAAEREYSLAEARRNEMIKLLQSLPEGAFDTTTIDVDRIFNEVLNVVGASDKPAIGAPELPRLDGVVPRAGVERGETGEQHHS</sequence>
<accession>W7INR6</accession>
<dbReference type="AlphaFoldDB" id="W7INR6"/>
<name>W7INR6_9PSEU</name>
<protein>
    <recommendedName>
        <fullName evidence="3">Band 7 domain-containing protein</fullName>
    </recommendedName>
</protein>
<dbReference type="eggNOG" id="ENOG5032XRK">
    <property type="taxonomic scope" value="Bacteria"/>
</dbReference>
<comment type="caution">
    <text evidence="1">The sequence shown here is derived from an EMBL/GenBank/DDBJ whole genome shotgun (WGS) entry which is preliminary data.</text>
</comment>